<dbReference type="Proteomes" id="UP001232445">
    <property type="component" value="Unassembled WGS sequence"/>
</dbReference>
<dbReference type="RefSeq" id="WP_307335145.1">
    <property type="nucleotide sequence ID" value="NZ_JAUSUQ010000001.1"/>
</dbReference>
<keyword evidence="2" id="KW-0812">Transmembrane</keyword>
<accession>A0ABU0CQJ8</accession>
<proteinExistence type="predicted"/>
<keyword evidence="4" id="KW-1185">Reference proteome</keyword>
<feature type="compositionally biased region" description="Basic and acidic residues" evidence="1">
    <location>
        <begin position="13"/>
        <end position="24"/>
    </location>
</feature>
<reference evidence="3 4" key="1">
    <citation type="submission" date="2023-07" db="EMBL/GenBank/DDBJ databases">
        <title>Genomic Encyclopedia of Type Strains, Phase IV (KMG-IV): sequencing the most valuable type-strain genomes for metagenomic binning, comparative biology and taxonomic classification.</title>
        <authorList>
            <person name="Goeker M."/>
        </authorList>
    </citation>
    <scope>NUCLEOTIDE SEQUENCE [LARGE SCALE GENOMIC DNA]</scope>
    <source>
        <strain evidence="3 4">DSM 17740</strain>
    </source>
</reference>
<feature type="compositionally biased region" description="Basic residues" evidence="1">
    <location>
        <begin position="33"/>
        <end position="46"/>
    </location>
</feature>
<feature type="region of interest" description="Disordered" evidence="1">
    <location>
        <begin position="1"/>
        <end position="46"/>
    </location>
</feature>
<keyword evidence="2" id="KW-1133">Transmembrane helix</keyword>
<evidence type="ECO:0000313" key="3">
    <source>
        <dbReference type="EMBL" id="MDQ0337785.1"/>
    </source>
</evidence>
<feature type="compositionally biased region" description="Polar residues" evidence="1">
    <location>
        <begin position="1"/>
        <end position="10"/>
    </location>
</feature>
<keyword evidence="2" id="KW-0472">Membrane</keyword>
<name>A0ABU0CQJ8_9BACI</name>
<feature type="transmembrane region" description="Helical" evidence="2">
    <location>
        <begin position="52"/>
        <end position="73"/>
    </location>
</feature>
<protein>
    <submittedName>
        <fullName evidence="3">Uncharacterized protein</fullName>
    </submittedName>
</protein>
<comment type="caution">
    <text evidence="3">The sequence shown here is derived from an EMBL/GenBank/DDBJ whole genome shotgun (WGS) entry which is preliminary data.</text>
</comment>
<gene>
    <name evidence="3" type="ORF">J2S00_000555</name>
</gene>
<organism evidence="3 4">
    <name type="scientific">Caldalkalibacillus uzonensis</name>
    <dbReference type="NCBI Taxonomy" id="353224"/>
    <lineage>
        <taxon>Bacteria</taxon>
        <taxon>Bacillati</taxon>
        <taxon>Bacillota</taxon>
        <taxon>Bacilli</taxon>
        <taxon>Bacillales</taxon>
        <taxon>Bacillaceae</taxon>
        <taxon>Caldalkalibacillus</taxon>
    </lineage>
</organism>
<evidence type="ECO:0000313" key="4">
    <source>
        <dbReference type="Proteomes" id="UP001232445"/>
    </source>
</evidence>
<evidence type="ECO:0000256" key="2">
    <source>
        <dbReference type="SAM" id="Phobius"/>
    </source>
</evidence>
<sequence>MGANKQQWSQKRTRQEQDQEHRQESVGSLPPRSTKHGRRRKPTRVKRGRSPFLQIILFTFLALIIAMIVLSYWQLL</sequence>
<evidence type="ECO:0000256" key="1">
    <source>
        <dbReference type="SAM" id="MobiDB-lite"/>
    </source>
</evidence>
<dbReference type="EMBL" id="JAUSUQ010000001">
    <property type="protein sequence ID" value="MDQ0337785.1"/>
    <property type="molecule type" value="Genomic_DNA"/>
</dbReference>